<dbReference type="InterPro" id="IPR003646">
    <property type="entry name" value="SH3-like_bac-type"/>
</dbReference>
<proteinExistence type="predicted"/>
<evidence type="ECO:0000259" key="2">
    <source>
        <dbReference type="Pfam" id="PF08239"/>
    </source>
</evidence>
<evidence type="ECO:0000256" key="1">
    <source>
        <dbReference type="SAM" id="SignalP"/>
    </source>
</evidence>
<dbReference type="Proteomes" id="UP000218427">
    <property type="component" value="Unassembled WGS sequence"/>
</dbReference>
<feature type="signal peptide" evidence="1">
    <location>
        <begin position="1"/>
        <end position="22"/>
    </location>
</feature>
<reference evidence="3" key="1">
    <citation type="submission" date="2017-08" db="EMBL/GenBank/DDBJ databases">
        <title>Microbulbifer marisrubri sp. nov., a halophilic alphaproteobacterium isolated from marine sediment of the Yellow Sea, China.</title>
        <authorList>
            <person name="Zhang G."/>
            <person name="Xiong Q."/>
        </authorList>
    </citation>
    <scope>NUCLEOTIDE SEQUENCE [LARGE SCALE GENOMIC DNA]</scope>
    <source>
        <strain evidence="3">WRN-8</strain>
    </source>
</reference>
<gene>
    <name evidence="3" type="ORF">AWR36_000325</name>
</gene>
<dbReference type="Gene3D" id="2.30.30.40">
    <property type="entry name" value="SH3 Domains"/>
    <property type="match status" value="1"/>
</dbReference>
<accession>A0ABX4I3C3</accession>
<dbReference type="EMBL" id="LRFG02000001">
    <property type="protein sequence ID" value="PCO06273.1"/>
    <property type="molecule type" value="Genomic_DNA"/>
</dbReference>
<feature type="domain" description="SH3b" evidence="2">
    <location>
        <begin position="48"/>
        <end position="104"/>
    </location>
</feature>
<evidence type="ECO:0000313" key="4">
    <source>
        <dbReference type="Proteomes" id="UP000218427"/>
    </source>
</evidence>
<sequence>MPALRITMSFVLICLCTPCALAQSGTDIPRSPEEGGARNWEVSSASGEVNLRAQPSAEAPVATTFAPGTILDNLGCRQQEQRIWCDVQPLGGGPRGFVAAEHLKPAVSPDGSVATGPNDSALRAGQGEFDASGKIPCAEVAGQPMNQCEFGVARAGGGYATVVIQQPSGPSRAIFFRLGKAIGADTSQADGYPEFRASKEKDLHMIHVGEERYEIPDAVIFGG</sequence>
<name>A0ABX4I3C3_9GAMM</name>
<feature type="chain" id="PRO_5045579736" evidence="1">
    <location>
        <begin position="23"/>
        <end position="223"/>
    </location>
</feature>
<keyword evidence="1" id="KW-0732">Signal</keyword>
<protein>
    <submittedName>
        <fullName evidence="3">SH3 domain-containing protein</fullName>
    </submittedName>
</protein>
<dbReference type="RefSeq" id="WP_067079612.1">
    <property type="nucleotide sequence ID" value="NZ_LRFG02000001.1"/>
</dbReference>
<comment type="caution">
    <text evidence="3">The sequence shown here is derived from an EMBL/GenBank/DDBJ whole genome shotgun (WGS) entry which is preliminary data.</text>
</comment>
<organism evidence="3 4">
    <name type="scientific">Microbulbifer flavimaris</name>
    <dbReference type="NCBI Taxonomy" id="1781068"/>
    <lineage>
        <taxon>Bacteria</taxon>
        <taxon>Pseudomonadati</taxon>
        <taxon>Pseudomonadota</taxon>
        <taxon>Gammaproteobacteria</taxon>
        <taxon>Cellvibrionales</taxon>
        <taxon>Microbulbiferaceae</taxon>
        <taxon>Microbulbifer</taxon>
    </lineage>
</organism>
<dbReference type="Pfam" id="PF08239">
    <property type="entry name" value="SH3_3"/>
    <property type="match status" value="1"/>
</dbReference>
<evidence type="ECO:0000313" key="3">
    <source>
        <dbReference type="EMBL" id="PCO06273.1"/>
    </source>
</evidence>
<keyword evidence="4" id="KW-1185">Reference proteome</keyword>